<protein>
    <recommendedName>
        <fullName evidence="4">Chitin synthase export chaperone</fullName>
    </recommendedName>
</protein>
<name>A0A9P6BWC9_9AGAR</name>
<dbReference type="GO" id="GO:0051082">
    <property type="term" value="F:unfolded protein binding"/>
    <property type="evidence" value="ECO:0007669"/>
    <property type="project" value="TreeGrafter"/>
</dbReference>
<gene>
    <name evidence="2" type="ORF">P691DRAFT_810152</name>
</gene>
<feature type="transmembrane region" description="Helical" evidence="1">
    <location>
        <begin position="243"/>
        <end position="266"/>
    </location>
</feature>
<dbReference type="PANTHER" id="PTHR35329">
    <property type="entry name" value="CHITIN SYNTHASE EXPORT CHAPERONE"/>
    <property type="match status" value="1"/>
</dbReference>
<dbReference type="GO" id="GO:0006457">
    <property type="term" value="P:protein folding"/>
    <property type="evidence" value="ECO:0007669"/>
    <property type="project" value="TreeGrafter"/>
</dbReference>
<evidence type="ECO:0000256" key="1">
    <source>
        <dbReference type="SAM" id="Phobius"/>
    </source>
</evidence>
<sequence>MVGFGDFQSICSWTPSYPWCNLFYRQLLDRASDVLQGVSADPASAPVGVNPQCGIPRLGNDGSISNVANIAACGASILFILVLIMLCHRRKAAVGRFELRAFLIIYLLTLPVQIITNSSLLQQGSTVLVVFTAIHAGLIVALFWILIANAVVATQWIEDGTMASIAPLTIFSLIFFGGTMYIALDVALGVTDTIGGLSTPPERIKSIPLFVLTSIWPLVSVVIYLALMAYIVLHILNETRPMWFYVISGVLFVLAQLAWFLLGRVICKGSHQKVDGSFIATVLETAAVGVLFLAWKSITEESWDDDFRY</sequence>
<feature type="transmembrane region" description="Helical" evidence="1">
    <location>
        <begin position="67"/>
        <end position="87"/>
    </location>
</feature>
<keyword evidence="1" id="KW-0472">Membrane</keyword>
<dbReference type="Proteomes" id="UP000807342">
    <property type="component" value="Unassembled WGS sequence"/>
</dbReference>
<feature type="transmembrane region" description="Helical" evidence="1">
    <location>
        <begin position="165"/>
        <end position="184"/>
    </location>
</feature>
<feature type="transmembrane region" description="Helical" evidence="1">
    <location>
        <begin position="128"/>
        <end position="153"/>
    </location>
</feature>
<dbReference type="InterPro" id="IPR022057">
    <property type="entry name" value="Chs7"/>
</dbReference>
<dbReference type="GO" id="GO:0005789">
    <property type="term" value="C:endoplasmic reticulum membrane"/>
    <property type="evidence" value="ECO:0007669"/>
    <property type="project" value="TreeGrafter"/>
</dbReference>
<keyword evidence="1" id="KW-1133">Transmembrane helix</keyword>
<organism evidence="2 3">
    <name type="scientific">Macrolepiota fuliginosa MF-IS2</name>
    <dbReference type="NCBI Taxonomy" id="1400762"/>
    <lineage>
        <taxon>Eukaryota</taxon>
        <taxon>Fungi</taxon>
        <taxon>Dikarya</taxon>
        <taxon>Basidiomycota</taxon>
        <taxon>Agaricomycotina</taxon>
        <taxon>Agaricomycetes</taxon>
        <taxon>Agaricomycetidae</taxon>
        <taxon>Agaricales</taxon>
        <taxon>Agaricineae</taxon>
        <taxon>Agaricaceae</taxon>
        <taxon>Macrolepiota</taxon>
    </lineage>
</organism>
<evidence type="ECO:0008006" key="4">
    <source>
        <dbReference type="Google" id="ProtNLM"/>
    </source>
</evidence>
<dbReference type="EMBL" id="MU151574">
    <property type="protein sequence ID" value="KAF9442746.1"/>
    <property type="molecule type" value="Genomic_DNA"/>
</dbReference>
<feature type="transmembrane region" description="Helical" evidence="1">
    <location>
        <begin position="278"/>
        <end position="295"/>
    </location>
</feature>
<feature type="transmembrane region" description="Helical" evidence="1">
    <location>
        <begin position="215"/>
        <end position="236"/>
    </location>
</feature>
<feature type="transmembrane region" description="Helical" evidence="1">
    <location>
        <begin position="99"/>
        <end position="116"/>
    </location>
</feature>
<keyword evidence="3" id="KW-1185">Reference proteome</keyword>
<proteinExistence type="predicted"/>
<evidence type="ECO:0000313" key="2">
    <source>
        <dbReference type="EMBL" id="KAF9442746.1"/>
    </source>
</evidence>
<evidence type="ECO:0000313" key="3">
    <source>
        <dbReference type="Proteomes" id="UP000807342"/>
    </source>
</evidence>
<comment type="caution">
    <text evidence="2">The sequence shown here is derived from an EMBL/GenBank/DDBJ whole genome shotgun (WGS) entry which is preliminary data.</text>
</comment>
<dbReference type="PANTHER" id="PTHR35329:SF1">
    <property type="entry name" value="CHITIN SYNTHASE EXPORT CHAPERONE"/>
    <property type="match status" value="1"/>
</dbReference>
<keyword evidence="1" id="KW-0812">Transmembrane</keyword>
<reference evidence="2" key="1">
    <citation type="submission" date="2020-11" db="EMBL/GenBank/DDBJ databases">
        <authorList>
            <consortium name="DOE Joint Genome Institute"/>
            <person name="Ahrendt S."/>
            <person name="Riley R."/>
            <person name="Andreopoulos W."/>
            <person name="Labutti K."/>
            <person name="Pangilinan J."/>
            <person name="Ruiz-Duenas F.J."/>
            <person name="Barrasa J.M."/>
            <person name="Sanchez-Garcia M."/>
            <person name="Camarero S."/>
            <person name="Miyauchi S."/>
            <person name="Serrano A."/>
            <person name="Linde D."/>
            <person name="Babiker R."/>
            <person name="Drula E."/>
            <person name="Ayuso-Fernandez I."/>
            <person name="Pacheco R."/>
            <person name="Padilla G."/>
            <person name="Ferreira P."/>
            <person name="Barriuso J."/>
            <person name="Kellner H."/>
            <person name="Castanera R."/>
            <person name="Alfaro M."/>
            <person name="Ramirez L."/>
            <person name="Pisabarro A.G."/>
            <person name="Kuo A."/>
            <person name="Tritt A."/>
            <person name="Lipzen A."/>
            <person name="He G."/>
            <person name="Yan M."/>
            <person name="Ng V."/>
            <person name="Cullen D."/>
            <person name="Martin F."/>
            <person name="Rosso M.-N."/>
            <person name="Henrissat B."/>
            <person name="Hibbett D."/>
            <person name="Martinez A.T."/>
            <person name="Grigoriev I.V."/>
        </authorList>
    </citation>
    <scope>NUCLEOTIDE SEQUENCE</scope>
    <source>
        <strain evidence="2">MF-IS2</strain>
    </source>
</reference>
<dbReference type="Pfam" id="PF12271">
    <property type="entry name" value="Chs7"/>
    <property type="match status" value="1"/>
</dbReference>
<dbReference type="OrthoDB" id="5582162at2759"/>
<accession>A0A9P6BWC9</accession>
<dbReference type="AlphaFoldDB" id="A0A9P6BWC9"/>